<keyword evidence="3" id="KW-0489">Methyltransferase</keyword>
<dbReference type="PIRSF" id="PIRSF026567">
    <property type="entry name" value="Adenine_mtase_bact_prd"/>
    <property type="match status" value="1"/>
</dbReference>
<dbReference type="STRING" id="1221500.ABE65_015625"/>
<evidence type="ECO:0000313" key="3">
    <source>
        <dbReference type="EMBL" id="ANC78150.1"/>
    </source>
</evidence>
<dbReference type="Gene3D" id="3.40.50.150">
    <property type="entry name" value="Vaccinia Virus protein VP39"/>
    <property type="match status" value="1"/>
</dbReference>
<proteinExistence type="predicted"/>
<dbReference type="EMBL" id="CP015378">
    <property type="protein sequence ID" value="ANC78150.1"/>
    <property type="molecule type" value="Genomic_DNA"/>
</dbReference>
<reference evidence="3 4" key="1">
    <citation type="submission" date="2016-04" db="EMBL/GenBank/DDBJ databases">
        <title>Complete genome sequence of Fictibacillus phosphorivorans G25-29, a strain toxic to nematodes.</title>
        <authorList>
            <person name="Zheng Z."/>
        </authorList>
    </citation>
    <scope>NUCLEOTIDE SEQUENCE [LARGE SCALE GENOMIC DNA]</scope>
    <source>
        <strain evidence="3 4">G25-29</strain>
    </source>
</reference>
<gene>
    <name evidence="3" type="ORF">ABE65_015625</name>
</gene>
<dbReference type="PANTHER" id="PTHR41313:SF1">
    <property type="entry name" value="DNA METHYLASE ADENINE-SPECIFIC DOMAIN-CONTAINING PROTEIN"/>
    <property type="match status" value="1"/>
</dbReference>
<dbReference type="InterPro" id="IPR052933">
    <property type="entry name" value="DNA_Protect_Modify"/>
</dbReference>
<protein>
    <submittedName>
        <fullName evidence="3">DNA methylase</fullName>
    </submittedName>
</protein>
<dbReference type="InterPro" id="IPR016843">
    <property type="entry name" value="S-AdoMet-dep_Ade-MeTrfase_prd"/>
</dbReference>
<dbReference type="GO" id="GO:0008170">
    <property type="term" value="F:N-methyltransferase activity"/>
    <property type="evidence" value="ECO:0007669"/>
    <property type="project" value="InterPro"/>
</dbReference>
<sequence>MSSFKDVEKLFVVLDNTATAIKDKLELPYLDALVESGENLFFQEIPKEYPKELTAVLTDEYKKVNVTEFGKEETRKAFQLAVLKGMKEAVQPHHAMTPDAVALFAGYLVQKFMSKSEGLTLLDPVVGSGNLLTAVMNQLKDKECVSFGVEVDETLLRLAWVNANIQKHKVELFHQDVIKPLYADPVDVVVADLPVGYYPDDEAAKAFKVHEKEGHTYAHHLIIEQAVHHLKDSGIGIFIVPNNIFESEQADLFKNWMKETVAVLGLLQLPESLFKSAVHAKSILILQKNGEGSIKPKQAMLAQLPSFSNKNGLGNVMEQINEWFKTEWEREK</sequence>
<feature type="domain" description="YtxK-like N-terminal helical" evidence="2">
    <location>
        <begin position="8"/>
        <end position="86"/>
    </location>
</feature>
<name>A0A160IQ09_9BACL</name>
<dbReference type="Proteomes" id="UP000076623">
    <property type="component" value="Chromosome"/>
</dbReference>
<dbReference type="PANTHER" id="PTHR41313">
    <property type="entry name" value="ADENINE-SPECIFIC METHYLTRANSFERASE"/>
    <property type="match status" value="1"/>
</dbReference>
<feature type="domain" description="DNA methylase adenine-specific" evidence="1">
    <location>
        <begin position="97"/>
        <end position="291"/>
    </location>
</feature>
<dbReference type="Pfam" id="PF21106">
    <property type="entry name" value="YtxK_like"/>
    <property type="match status" value="1"/>
</dbReference>
<dbReference type="GO" id="GO:0032259">
    <property type="term" value="P:methylation"/>
    <property type="evidence" value="ECO:0007669"/>
    <property type="project" value="UniProtKB-KW"/>
</dbReference>
<dbReference type="InterPro" id="IPR003356">
    <property type="entry name" value="DNA_methylase_A-5"/>
</dbReference>
<dbReference type="PRINTS" id="PR00507">
    <property type="entry name" value="N12N6MTFRASE"/>
</dbReference>
<dbReference type="Gene3D" id="1.10.150.470">
    <property type="match status" value="1"/>
</dbReference>
<dbReference type="InterPro" id="IPR048375">
    <property type="entry name" value="YtxK-like_N"/>
</dbReference>
<organism evidence="3 4">
    <name type="scientific">Fictibacillus phosphorivorans</name>
    <dbReference type="NCBI Taxonomy" id="1221500"/>
    <lineage>
        <taxon>Bacteria</taxon>
        <taxon>Bacillati</taxon>
        <taxon>Bacillota</taxon>
        <taxon>Bacilli</taxon>
        <taxon>Bacillales</taxon>
        <taxon>Fictibacillaceae</taxon>
        <taxon>Fictibacillus</taxon>
    </lineage>
</organism>
<dbReference type="SUPFAM" id="SSF53335">
    <property type="entry name" value="S-adenosyl-L-methionine-dependent methyltransferases"/>
    <property type="match status" value="1"/>
</dbReference>
<evidence type="ECO:0000313" key="4">
    <source>
        <dbReference type="Proteomes" id="UP000076623"/>
    </source>
</evidence>
<dbReference type="GO" id="GO:0003677">
    <property type="term" value="F:DNA binding"/>
    <property type="evidence" value="ECO:0007669"/>
    <property type="project" value="InterPro"/>
</dbReference>
<dbReference type="KEGG" id="fpn:ABE65_015625"/>
<evidence type="ECO:0000259" key="1">
    <source>
        <dbReference type="Pfam" id="PF02384"/>
    </source>
</evidence>
<keyword evidence="3" id="KW-0808">Transferase</keyword>
<accession>A0A160IQ09</accession>
<dbReference type="InterPro" id="IPR029063">
    <property type="entry name" value="SAM-dependent_MTases_sf"/>
</dbReference>
<dbReference type="Pfam" id="PF02384">
    <property type="entry name" value="N6_Mtase"/>
    <property type="match status" value="1"/>
</dbReference>
<dbReference type="AlphaFoldDB" id="A0A160IQ09"/>
<keyword evidence="4" id="KW-1185">Reference proteome</keyword>
<evidence type="ECO:0000259" key="2">
    <source>
        <dbReference type="Pfam" id="PF21106"/>
    </source>
</evidence>
<dbReference type="RefSeq" id="WP_066396820.1">
    <property type="nucleotide sequence ID" value="NZ_CP015378.1"/>
</dbReference>
<dbReference type="CDD" id="cd02440">
    <property type="entry name" value="AdoMet_MTases"/>
    <property type="match status" value="1"/>
</dbReference>